<proteinExistence type="predicted"/>
<reference evidence="1 2" key="1">
    <citation type="journal article" date="2012" name="Nat. Biotechnol.">
        <title>Draft genome sequence of pigeonpea (Cajanus cajan), an orphan legume crop of resource-poor farmers.</title>
        <authorList>
            <person name="Varshney R.K."/>
            <person name="Chen W."/>
            <person name="Li Y."/>
            <person name="Bharti A.K."/>
            <person name="Saxena R.K."/>
            <person name="Schlueter J.A."/>
            <person name="Donoghue M.T."/>
            <person name="Azam S."/>
            <person name="Fan G."/>
            <person name="Whaley A.M."/>
            <person name="Farmer A.D."/>
            <person name="Sheridan J."/>
            <person name="Iwata A."/>
            <person name="Tuteja R."/>
            <person name="Penmetsa R.V."/>
            <person name="Wu W."/>
            <person name="Upadhyaya H.D."/>
            <person name="Yang S.P."/>
            <person name="Shah T."/>
            <person name="Saxena K.B."/>
            <person name="Michael T."/>
            <person name="McCombie W.R."/>
            <person name="Yang B."/>
            <person name="Zhang G."/>
            <person name="Yang H."/>
            <person name="Wang J."/>
            <person name="Spillane C."/>
            <person name="Cook D.R."/>
            <person name="May G.D."/>
            <person name="Xu X."/>
            <person name="Jackson S.A."/>
        </authorList>
    </citation>
    <scope>NUCLEOTIDE SEQUENCE [LARGE SCALE GENOMIC DNA]</scope>
    <source>
        <strain evidence="2">cv. Asha</strain>
    </source>
</reference>
<organism evidence="1 2">
    <name type="scientific">Cajanus cajan</name>
    <name type="common">Pigeon pea</name>
    <name type="synonym">Cajanus indicus</name>
    <dbReference type="NCBI Taxonomy" id="3821"/>
    <lineage>
        <taxon>Eukaryota</taxon>
        <taxon>Viridiplantae</taxon>
        <taxon>Streptophyta</taxon>
        <taxon>Embryophyta</taxon>
        <taxon>Tracheophyta</taxon>
        <taxon>Spermatophyta</taxon>
        <taxon>Magnoliopsida</taxon>
        <taxon>eudicotyledons</taxon>
        <taxon>Gunneridae</taxon>
        <taxon>Pentapetalae</taxon>
        <taxon>rosids</taxon>
        <taxon>fabids</taxon>
        <taxon>Fabales</taxon>
        <taxon>Fabaceae</taxon>
        <taxon>Papilionoideae</taxon>
        <taxon>50 kb inversion clade</taxon>
        <taxon>NPAAA clade</taxon>
        <taxon>indigoferoid/millettioid clade</taxon>
        <taxon>Phaseoleae</taxon>
        <taxon>Cajanus</taxon>
    </lineage>
</organism>
<protein>
    <submittedName>
        <fullName evidence="1">Uncharacterized protein</fullName>
    </submittedName>
</protein>
<sequence>MARISLQGRLLHADEASAARAISVGLSAEQGIAWNLFPPVHRFLIVAVIGAAFAHSRKDLQICHLKKCDELRDQVLSSMQQKLDSLCEMVNNFKEQLTNYLDITKISNTYYHYQMFEILLHDNKNLVKIDAVQSFLNISCKRTFSLVMFWIPRITELEDIIWRQNKTMSSLKKVLVVLEQTVVQLTRLRRPSFRASRSNDSQLPLMIDNILYDRESTTSPSSSDLDSSSVNKAPNFPANIVRNQNFASKFEGYKMH</sequence>
<gene>
    <name evidence="1" type="ORF">KK1_013880</name>
</gene>
<keyword evidence="2" id="KW-1185">Reference proteome</keyword>
<dbReference type="AlphaFoldDB" id="A0A151SUM4"/>
<accession>A0A151SUM4</accession>
<dbReference type="Gramene" id="C.cajan_13468.t">
    <property type="protein sequence ID" value="C.cajan_13468.t"/>
    <property type="gene ID" value="C.cajan_13468"/>
</dbReference>
<evidence type="ECO:0000313" key="1">
    <source>
        <dbReference type="EMBL" id="KYP58472.1"/>
    </source>
</evidence>
<evidence type="ECO:0000313" key="2">
    <source>
        <dbReference type="Proteomes" id="UP000075243"/>
    </source>
</evidence>
<dbReference type="PANTHER" id="PTHR35507">
    <property type="entry name" value="OS09G0488600 PROTEIN"/>
    <property type="match status" value="1"/>
</dbReference>
<dbReference type="STRING" id="3821.A0A151SUM4"/>
<dbReference type="Proteomes" id="UP000075243">
    <property type="component" value="Chromosome 10"/>
</dbReference>
<dbReference type="EMBL" id="CM003612">
    <property type="protein sequence ID" value="KYP58472.1"/>
    <property type="molecule type" value="Genomic_DNA"/>
</dbReference>
<name>A0A151SUM4_CAJCA</name>
<dbReference type="PANTHER" id="PTHR35507:SF1">
    <property type="entry name" value="TMF_TATA_BD DOMAIN-CONTAINING PROTEIN"/>
    <property type="match status" value="1"/>
</dbReference>